<sequence length="269" mass="30868">MEAPAEIDEIYRPHEARIHEAFFNTLSKPIHSKNKRRNRAEETFTTSESQQDRERIDVTWRHFGQKTKFFLARNEHDLFEALHRKIRSELPNFRGNLAFRDDNSREVLLKCDRQIREAAARRDNRLHIFTTLSESPSLFLAASEIGTLSASRPSSRAPLGSPISAADSSSPLLRVEERQREENFLERAREEVANGGIGQQQIDESARRVQTASLAYPFWPAGQMPIFFRSCWIGPNKFIYGGGWGWGGWGPIPSRKYWNCVVGGGRPPW</sequence>
<reference evidence="2 3" key="1">
    <citation type="submission" date="2024-10" db="EMBL/GenBank/DDBJ databases">
        <authorList>
            <person name="Kim D."/>
        </authorList>
    </citation>
    <scope>NUCLEOTIDE SEQUENCE [LARGE SCALE GENOMIC DNA]</scope>
    <source>
        <strain evidence="2">BH-2024</strain>
    </source>
</reference>
<organism evidence="2 3">
    <name type="scientific">Heterodera trifolii</name>
    <dbReference type="NCBI Taxonomy" id="157864"/>
    <lineage>
        <taxon>Eukaryota</taxon>
        <taxon>Metazoa</taxon>
        <taxon>Ecdysozoa</taxon>
        <taxon>Nematoda</taxon>
        <taxon>Chromadorea</taxon>
        <taxon>Rhabditida</taxon>
        <taxon>Tylenchina</taxon>
        <taxon>Tylenchomorpha</taxon>
        <taxon>Tylenchoidea</taxon>
        <taxon>Heteroderidae</taxon>
        <taxon>Heteroderinae</taxon>
        <taxon>Heterodera</taxon>
    </lineage>
</organism>
<evidence type="ECO:0000313" key="3">
    <source>
        <dbReference type="Proteomes" id="UP001620626"/>
    </source>
</evidence>
<dbReference type="Proteomes" id="UP001620626">
    <property type="component" value="Unassembled WGS sequence"/>
</dbReference>
<evidence type="ECO:0000256" key="1">
    <source>
        <dbReference type="SAM" id="MobiDB-lite"/>
    </source>
</evidence>
<keyword evidence="3" id="KW-1185">Reference proteome</keyword>
<comment type="caution">
    <text evidence="2">The sequence shown here is derived from an EMBL/GenBank/DDBJ whole genome shotgun (WGS) entry which is preliminary data.</text>
</comment>
<accession>A0ABD2HTW9</accession>
<dbReference type="EMBL" id="JBICBT010001409">
    <property type="protein sequence ID" value="KAL3068085.1"/>
    <property type="molecule type" value="Genomic_DNA"/>
</dbReference>
<gene>
    <name evidence="2" type="ORF">niasHT_038075</name>
</gene>
<proteinExistence type="predicted"/>
<dbReference type="AlphaFoldDB" id="A0ABD2HTW9"/>
<name>A0ABD2HTW9_9BILA</name>
<feature type="region of interest" description="Disordered" evidence="1">
    <location>
        <begin position="151"/>
        <end position="170"/>
    </location>
</feature>
<protein>
    <submittedName>
        <fullName evidence="2">Uncharacterized protein</fullName>
    </submittedName>
</protein>
<evidence type="ECO:0000313" key="2">
    <source>
        <dbReference type="EMBL" id="KAL3068085.1"/>
    </source>
</evidence>